<dbReference type="PaxDb" id="4081-Solyc06g011620.1.1"/>
<dbReference type="Gramene" id="Solyc06g011620.1.1">
    <property type="protein sequence ID" value="Solyc06g011620.1.1.1"/>
    <property type="gene ID" value="Solyc06g011620.1"/>
</dbReference>
<dbReference type="InterPro" id="IPR036640">
    <property type="entry name" value="ABC1_TM_sf"/>
</dbReference>
<evidence type="ECO:0000313" key="5">
    <source>
        <dbReference type="Proteomes" id="UP000004994"/>
    </source>
</evidence>
<evidence type="ECO:0008006" key="6">
    <source>
        <dbReference type="Google" id="ProtNLM"/>
    </source>
</evidence>
<evidence type="ECO:0000256" key="1">
    <source>
        <dbReference type="ARBA" id="ARBA00022692"/>
    </source>
</evidence>
<organism evidence="4">
    <name type="scientific">Solanum lycopersicum</name>
    <name type="common">Tomato</name>
    <name type="synonym">Lycopersicon esculentum</name>
    <dbReference type="NCBI Taxonomy" id="4081"/>
    <lineage>
        <taxon>Eukaryota</taxon>
        <taxon>Viridiplantae</taxon>
        <taxon>Streptophyta</taxon>
        <taxon>Embryophyta</taxon>
        <taxon>Tracheophyta</taxon>
        <taxon>Spermatophyta</taxon>
        <taxon>Magnoliopsida</taxon>
        <taxon>eudicotyledons</taxon>
        <taxon>Gunneridae</taxon>
        <taxon>Pentapetalae</taxon>
        <taxon>asterids</taxon>
        <taxon>lamiids</taxon>
        <taxon>Solanales</taxon>
        <taxon>Solanaceae</taxon>
        <taxon>Solanoideae</taxon>
        <taxon>Solaneae</taxon>
        <taxon>Solanum</taxon>
        <taxon>Solanum subgen. Lycopersicon</taxon>
    </lineage>
</organism>
<sequence length="110" mass="12288">MSHVISKFMFGAAIFFKNPLDAATVFTAITVFRILQDPIRTFPQSLMTISQAMVLLGRLDGYMTSRELDSDVVERQQGCNGSIAVEVKDGIFSWEDDGEKIVLKDINLQV</sequence>
<dbReference type="Proteomes" id="UP000004994">
    <property type="component" value="Chromosome 6"/>
</dbReference>
<reference evidence="4" key="1">
    <citation type="journal article" date="2012" name="Nature">
        <title>The tomato genome sequence provides insights into fleshy fruit evolution.</title>
        <authorList>
            <consortium name="Tomato Genome Consortium"/>
        </authorList>
    </citation>
    <scope>NUCLEOTIDE SEQUENCE [LARGE SCALE GENOMIC DNA]</scope>
    <source>
        <strain evidence="4">cv. Heinz 1706</strain>
    </source>
</reference>
<reference evidence="4" key="2">
    <citation type="submission" date="2019-01" db="UniProtKB">
        <authorList>
            <consortium name="EnsemblPlants"/>
        </authorList>
    </citation>
    <scope>IDENTIFICATION</scope>
    <source>
        <strain evidence="4">cv. Heinz 1706</strain>
    </source>
</reference>
<evidence type="ECO:0000256" key="2">
    <source>
        <dbReference type="ARBA" id="ARBA00022989"/>
    </source>
</evidence>
<dbReference type="EnsemblPlants" id="Solyc06g011620.1.1">
    <property type="protein sequence ID" value="Solyc06g011620.1.1.1"/>
    <property type="gene ID" value="Solyc06g011620.1"/>
</dbReference>
<proteinExistence type="predicted"/>
<keyword evidence="5" id="KW-1185">Reference proteome</keyword>
<protein>
    <recommendedName>
        <fullName evidence="6">ABC transmembrane type-1 domain-containing protein</fullName>
    </recommendedName>
</protein>
<name>A0A3Q7GQS2_SOLLC</name>
<dbReference type="AlphaFoldDB" id="A0A3Q7GQS2"/>
<keyword evidence="1" id="KW-0812">Transmembrane</keyword>
<dbReference type="STRING" id="4081.A0A3Q7GQS2"/>
<evidence type="ECO:0000256" key="3">
    <source>
        <dbReference type="ARBA" id="ARBA00023136"/>
    </source>
</evidence>
<dbReference type="GO" id="GO:0005524">
    <property type="term" value="F:ATP binding"/>
    <property type="evidence" value="ECO:0007669"/>
    <property type="project" value="InterPro"/>
</dbReference>
<dbReference type="OMA" id="MSHVISK"/>
<keyword evidence="2" id="KW-1133">Transmembrane helix</keyword>
<dbReference type="Gene3D" id="1.20.1560.10">
    <property type="entry name" value="ABC transporter type 1, transmembrane domain"/>
    <property type="match status" value="1"/>
</dbReference>
<dbReference type="InParanoid" id="A0A3Q7GQS2"/>
<dbReference type="GO" id="GO:0016020">
    <property type="term" value="C:membrane"/>
    <property type="evidence" value="ECO:0007669"/>
    <property type="project" value="InterPro"/>
</dbReference>
<evidence type="ECO:0000313" key="4">
    <source>
        <dbReference type="EnsemblPlants" id="Solyc06g011620.1.1.1"/>
    </source>
</evidence>
<accession>A0A3Q7GQS2</accession>
<keyword evidence="3" id="KW-0472">Membrane</keyword>